<dbReference type="SUPFAM" id="SSF50370">
    <property type="entry name" value="Ricin B-like lectins"/>
    <property type="match status" value="1"/>
</dbReference>
<evidence type="ECO:0000256" key="1">
    <source>
        <dbReference type="SAM" id="SignalP"/>
    </source>
</evidence>
<dbReference type="Proteomes" id="UP000006281">
    <property type="component" value="Chromosome"/>
</dbReference>
<dbReference type="PROSITE" id="PS50231">
    <property type="entry name" value="RICIN_B_LECTIN"/>
    <property type="match status" value="1"/>
</dbReference>
<organism evidence="2 3">
    <name type="scientific">Saccharothrix espanaensis (strain ATCC 51144 / DSM 44229 / JCM 9112 / NBRC 15066 / NRRL 15764)</name>
    <dbReference type="NCBI Taxonomy" id="1179773"/>
    <lineage>
        <taxon>Bacteria</taxon>
        <taxon>Bacillati</taxon>
        <taxon>Actinomycetota</taxon>
        <taxon>Actinomycetes</taxon>
        <taxon>Pseudonocardiales</taxon>
        <taxon>Pseudonocardiaceae</taxon>
        <taxon>Saccharothrix</taxon>
    </lineage>
</organism>
<dbReference type="Gene3D" id="2.80.10.50">
    <property type="match status" value="1"/>
</dbReference>
<dbReference type="RefSeq" id="WP_015102420.1">
    <property type="nucleotide sequence ID" value="NC_019673.1"/>
</dbReference>
<dbReference type="PATRIC" id="fig|1179773.3.peg.5061"/>
<accession>K0K6U1</accession>
<dbReference type="STRING" id="1179773.BN6_50410"/>
<proteinExistence type="predicted"/>
<dbReference type="EMBL" id="HE804045">
    <property type="protein sequence ID" value="CCH32308.1"/>
    <property type="molecule type" value="Genomic_DNA"/>
</dbReference>
<sequence>MRRLLLSVAALLLLTPAAHAAGGDPFDYVQIRSAGRPALVLTAGEGGLVTLRPGSGETGQQWRIFPSDTDPYVTVLVKPAVDCLTGYEPQDVRMLSCIGTQTQSWAKRTQPDGSFALENVGHANACLTALRAFSRVELTPCDDDRDQLWTAVAGTR</sequence>
<reference evidence="2 3" key="1">
    <citation type="journal article" date="2012" name="BMC Genomics">
        <title>Complete genome sequence of Saccharothrix espanaensis DSM 44229T and comparison to the other completely sequenced Pseudonocardiaceae.</title>
        <authorList>
            <person name="Strobel T."/>
            <person name="Al-Dilaimi A."/>
            <person name="Blom J."/>
            <person name="Gessner A."/>
            <person name="Kalinowski J."/>
            <person name="Luzhetska M."/>
            <person name="Puhler A."/>
            <person name="Szczepanowski R."/>
            <person name="Bechthold A."/>
            <person name="Ruckert C."/>
        </authorList>
    </citation>
    <scope>NUCLEOTIDE SEQUENCE [LARGE SCALE GENOMIC DNA]</scope>
    <source>
        <strain evidence="3">ATCC 51144 / DSM 44229 / JCM 9112 / NBRC 15066 / NRRL 15764</strain>
    </source>
</reference>
<protein>
    <submittedName>
        <fullName evidence="2">Uncharacterized protein</fullName>
    </submittedName>
</protein>
<dbReference type="KEGG" id="sesp:BN6_50410"/>
<dbReference type="OrthoDB" id="9802600at2"/>
<name>K0K6U1_SACES</name>
<dbReference type="InterPro" id="IPR035992">
    <property type="entry name" value="Ricin_B-like_lectins"/>
</dbReference>
<feature type="signal peptide" evidence="1">
    <location>
        <begin position="1"/>
        <end position="20"/>
    </location>
</feature>
<gene>
    <name evidence="2" type="ordered locus">BN6_50410</name>
</gene>
<keyword evidence="3" id="KW-1185">Reference proteome</keyword>
<dbReference type="HOGENOM" id="CLU_1685327_0_0_11"/>
<evidence type="ECO:0000313" key="2">
    <source>
        <dbReference type="EMBL" id="CCH32308.1"/>
    </source>
</evidence>
<dbReference type="BioCyc" id="SESP1179773:BN6_RS24380-MONOMER"/>
<keyword evidence="1" id="KW-0732">Signal</keyword>
<evidence type="ECO:0000313" key="3">
    <source>
        <dbReference type="Proteomes" id="UP000006281"/>
    </source>
</evidence>
<feature type="chain" id="PRO_5003834509" evidence="1">
    <location>
        <begin position="21"/>
        <end position="156"/>
    </location>
</feature>
<dbReference type="AlphaFoldDB" id="K0K6U1"/>